<keyword evidence="2" id="KW-1185">Reference proteome</keyword>
<organism evidence="1 2">
    <name type="scientific">Lentibacillus kimchii</name>
    <dbReference type="NCBI Taxonomy" id="1542911"/>
    <lineage>
        <taxon>Bacteria</taxon>
        <taxon>Bacillati</taxon>
        <taxon>Bacillota</taxon>
        <taxon>Bacilli</taxon>
        <taxon>Bacillales</taxon>
        <taxon>Bacillaceae</taxon>
        <taxon>Lentibacillus</taxon>
    </lineage>
</organism>
<accession>A0ABW2UYF7</accession>
<dbReference type="EMBL" id="JBHTGR010000057">
    <property type="protein sequence ID" value="MFC7748313.1"/>
    <property type="molecule type" value="Genomic_DNA"/>
</dbReference>
<sequence length="110" mass="12668">MAELSSAGKMNQRIHFNKVTHGKNDYGQVVDKEETIYSCWSEIRSQYLQDIESSIGTDLEDTITFIIRYTNKDITNDMTVKHGEDTYKITKITPDIQDKKFTTIIAKKVS</sequence>
<dbReference type="Pfam" id="PF05521">
    <property type="entry name" value="Phage_HCP"/>
    <property type="match status" value="1"/>
</dbReference>
<name>A0ABW2UYF7_9BACI</name>
<dbReference type="RefSeq" id="WP_382361644.1">
    <property type="nucleotide sequence ID" value="NZ_JBHTGR010000057.1"/>
</dbReference>
<protein>
    <submittedName>
        <fullName evidence="1">Phage head closure protein</fullName>
    </submittedName>
</protein>
<gene>
    <name evidence="1" type="ORF">ACFQU8_14065</name>
</gene>
<evidence type="ECO:0000313" key="2">
    <source>
        <dbReference type="Proteomes" id="UP001596620"/>
    </source>
</evidence>
<dbReference type="Gene3D" id="2.40.10.270">
    <property type="entry name" value="Bacteriophage SPP1 head-tail adaptor protein"/>
    <property type="match status" value="1"/>
</dbReference>
<reference evidence="2" key="1">
    <citation type="journal article" date="2019" name="Int. J. Syst. Evol. Microbiol.">
        <title>The Global Catalogue of Microorganisms (GCM) 10K type strain sequencing project: providing services to taxonomists for standard genome sequencing and annotation.</title>
        <authorList>
            <consortium name="The Broad Institute Genomics Platform"/>
            <consortium name="The Broad Institute Genome Sequencing Center for Infectious Disease"/>
            <person name="Wu L."/>
            <person name="Ma J."/>
        </authorList>
    </citation>
    <scope>NUCLEOTIDE SEQUENCE [LARGE SCALE GENOMIC DNA]</scope>
    <source>
        <strain evidence="2">JCM 30234</strain>
    </source>
</reference>
<dbReference type="InterPro" id="IPR008767">
    <property type="entry name" value="Phage_SPP1_head-tail_adaptor"/>
</dbReference>
<proteinExistence type="predicted"/>
<comment type="caution">
    <text evidence="1">The sequence shown here is derived from an EMBL/GenBank/DDBJ whole genome shotgun (WGS) entry which is preliminary data.</text>
</comment>
<dbReference type="Proteomes" id="UP001596620">
    <property type="component" value="Unassembled WGS sequence"/>
</dbReference>
<dbReference type="InterPro" id="IPR038666">
    <property type="entry name" value="SSP1_head-tail_sf"/>
</dbReference>
<evidence type="ECO:0000313" key="1">
    <source>
        <dbReference type="EMBL" id="MFC7748313.1"/>
    </source>
</evidence>
<dbReference type="NCBIfam" id="TIGR01563">
    <property type="entry name" value="gp16_SPP1"/>
    <property type="match status" value="1"/>
</dbReference>